<proteinExistence type="predicted"/>
<feature type="transmembrane region" description="Helical" evidence="1">
    <location>
        <begin position="49"/>
        <end position="69"/>
    </location>
</feature>
<comment type="caution">
    <text evidence="2">The sequence shown here is derived from an EMBL/GenBank/DDBJ whole genome shotgun (WGS) entry which is preliminary data.</text>
</comment>
<keyword evidence="1" id="KW-0812">Transmembrane</keyword>
<protein>
    <recommendedName>
        <fullName evidence="4">PH domain-containing protein</fullName>
    </recommendedName>
</protein>
<evidence type="ECO:0000313" key="3">
    <source>
        <dbReference type="Proteomes" id="UP001462640"/>
    </source>
</evidence>
<keyword evidence="1" id="KW-1133">Transmembrane helix</keyword>
<dbReference type="RefSeq" id="WP_269632450.1">
    <property type="nucleotide sequence ID" value="NZ_JBDPZC010000002.1"/>
</dbReference>
<keyword evidence="3" id="KW-1185">Reference proteome</keyword>
<reference evidence="2 3" key="1">
    <citation type="submission" date="2024-05" db="EMBL/GenBank/DDBJ databases">
        <title>Roseateles sp. 2.12 16S ribosomal RNA gene Genome sequencing and assembly.</title>
        <authorList>
            <person name="Woo H."/>
        </authorList>
    </citation>
    <scope>NUCLEOTIDE SEQUENCE [LARGE SCALE GENOMIC DNA]</scope>
    <source>
        <strain evidence="2 3">2.12</strain>
    </source>
</reference>
<evidence type="ECO:0008006" key="4">
    <source>
        <dbReference type="Google" id="ProtNLM"/>
    </source>
</evidence>
<keyword evidence="1" id="KW-0472">Membrane</keyword>
<evidence type="ECO:0000313" key="2">
    <source>
        <dbReference type="EMBL" id="MEO3712315.1"/>
    </source>
</evidence>
<sequence length="160" mass="18073">MTPTHYRSFRYAFWPMWRGQLSLCMAGIGAVLVLKSAWTGAPIRRPDLLLHVAMGLMLALIMCGPVHAFRFRVGPQGLHTFDIRGRWQTLPWPAIRAVEPARLLLLAHLKIHVDGERRSFWLPLMLADLEGLHQAVVDAAGAEHPLARALPRPARASWRH</sequence>
<gene>
    <name evidence="2" type="ORF">ABDJ40_05980</name>
</gene>
<dbReference type="Proteomes" id="UP001462640">
    <property type="component" value="Unassembled WGS sequence"/>
</dbReference>
<dbReference type="EMBL" id="JBDPZC010000002">
    <property type="protein sequence ID" value="MEO3712315.1"/>
    <property type="molecule type" value="Genomic_DNA"/>
</dbReference>
<accession>A0ABV0GB85</accession>
<evidence type="ECO:0000256" key="1">
    <source>
        <dbReference type="SAM" id="Phobius"/>
    </source>
</evidence>
<name>A0ABV0GB85_9BURK</name>
<organism evidence="2 3">
    <name type="scientific">Roseateles flavus</name>
    <dbReference type="NCBI Taxonomy" id="3149041"/>
    <lineage>
        <taxon>Bacteria</taxon>
        <taxon>Pseudomonadati</taxon>
        <taxon>Pseudomonadota</taxon>
        <taxon>Betaproteobacteria</taxon>
        <taxon>Burkholderiales</taxon>
        <taxon>Sphaerotilaceae</taxon>
        <taxon>Roseateles</taxon>
    </lineage>
</organism>